<sequence>MSETRKLVSWEDLGKNLHLVNKHDDKIIDILTDLMAERINSGISAVKFAKELV</sequence>
<keyword evidence="4" id="KW-1185">Reference proteome</keyword>
<evidence type="ECO:0000313" key="3">
    <source>
        <dbReference type="Proteomes" id="UP000051749"/>
    </source>
</evidence>
<dbReference type="Proteomes" id="UP000182818">
    <property type="component" value="Unassembled WGS sequence"/>
</dbReference>
<gene>
    <name evidence="1" type="ORF">IV87_GL000020</name>
    <name evidence="2" type="ORF">SAMN04487973_101146</name>
</gene>
<dbReference type="STRING" id="319653.SAMN04487973_101146"/>
<name>A0A0R2K1R3_9LACO</name>
<organism evidence="1 3">
    <name type="scientific">Pediococcus ethanolidurans</name>
    <dbReference type="NCBI Taxonomy" id="319653"/>
    <lineage>
        <taxon>Bacteria</taxon>
        <taxon>Bacillati</taxon>
        <taxon>Bacillota</taxon>
        <taxon>Bacilli</taxon>
        <taxon>Lactobacillales</taxon>
        <taxon>Lactobacillaceae</taxon>
        <taxon>Pediococcus</taxon>
    </lineage>
</organism>
<dbReference type="Proteomes" id="UP000051749">
    <property type="component" value="Unassembled WGS sequence"/>
</dbReference>
<accession>A0A0R2K1R3</accession>
<proteinExistence type="predicted"/>
<dbReference type="EMBL" id="FOGK01000001">
    <property type="protein sequence ID" value="SER04876.1"/>
    <property type="molecule type" value="Genomic_DNA"/>
</dbReference>
<dbReference type="PATRIC" id="fig|319653.3.peg.20"/>
<dbReference type="GeneID" id="99613575"/>
<protein>
    <submittedName>
        <fullName evidence="1">Uncharacterized protein</fullName>
    </submittedName>
</protein>
<evidence type="ECO:0000313" key="2">
    <source>
        <dbReference type="EMBL" id="SER04876.1"/>
    </source>
</evidence>
<comment type="caution">
    <text evidence="1">The sequence shown here is derived from an EMBL/GenBank/DDBJ whole genome shotgun (WGS) entry which is preliminary data.</text>
</comment>
<evidence type="ECO:0000313" key="1">
    <source>
        <dbReference type="EMBL" id="KRN83552.1"/>
    </source>
</evidence>
<reference evidence="1 3" key="1">
    <citation type="journal article" date="2015" name="Genome Announc.">
        <title>Expanding the biotechnology potential of lactobacilli through comparative genomics of 213 strains and associated genera.</title>
        <authorList>
            <person name="Sun Z."/>
            <person name="Harris H.M."/>
            <person name="McCann A."/>
            <person name="Guo C."/>
            <person name="Argimon S."/>
            <person name="Zhang W."/>
            <person name="Yang X."/>
            <person name="Jeffery I.B."/>
            <person name="Cooney J.C."/>
            <person name="Kagawa T.F."/>
            <person name="Liu W."/>
            <person name="Song Y."/>
            <person name="Salvetti E."/>
            <person name="Wrobel A."/>
            <person name="Rasinkangas P."/>
            <person name="Parkhill J."/>
            <person name="Rea M.C."/>
            <person name="O'Sullivan O."/>
            <person name="Ritari J."/>
            <person name="Douillard F.P."/>
            <person name="Paul Ross R."/>
            <person name="Yang R."/>
            <person name="Briner A.E."/>
            <person name="Felis G.E."/>
            <person name="de Vos W.M."/>
            <person name="Barrangou R."/>
            <person name="Klaenhammer T.R."/>
            <person name="Caufield P.W."/>
            <person name="Cui Y."/>
            <person name="Zhang H."/>
            <person name="O'Toole P.W."/>
        </authorList>
    </citation>
    <scope>NUCLEOTIDE SEQUENCE [LARGE SCALE GENOMIC DNA]</scope>
    <source>
        <strain evidence="1 3">DSM 22301</strain>
    </source>
</reference>
<dbReference type="AlphaFoldDB" id="A0A0R2K1R3"/>
<dbReference type="EMBL" id="JQBY01000001">
    <property type="protein sequence ID" value="KRN83552.1"/>
    <property type="molecule type" value="Genomic_DNA"/>
</dbReference>
<dbReference type="RefSeq" id="WP_156407362.1">
    <property type="nucleotide sequence ID" value="NZ_BJYP01000001.1"/>
</dbReference>
<evidence type="ECO:0000313" key="4">
    <source>
        <dbReference type="Proteomes" id="UP000182818"/>
    </source>
</evidence>
<reference evidence="2 4" key="2">
    <citation type="submission" date="2016-10" db="EMBL/GenBank/DDBJ databases">
        <authorList>
            <person name="Varghese N."/>
            <person name="Submissions S."/>
        </authorList>
    </citation>
    <scope>NUCLEOTIDE SEQUENCE [LARGE SCALE GENOMIC DNA]</scope>
    <source>
        <strain evidence="2 4">CGMCC 1.3889</strain>
    </source>
</reference>